<dbReference type="AlphaFoldDB" id="E5Y5U7"/>
<dbReference type="PROSITE" id="PS50943">
    <property type="entry name" value="HTH_CROC1"/>
    <property type="match status" value="1"/>
</dbReference>
<dbReference type="GeneID" id="78086681"/>
<feature type="domain" description="HTH cro/C1-type" evidence="1">
    <location>
        <begin position="73"/>
        <end position="126"/>
    </location>
</feature>
<dbReference type="Gene3D" id="1.10.260.40">
    <property type="entry name" value="lambda repressor-like DNA-binding domains"/>
    <property type="match status" value="1"/>
</dbReference>
<reference evidence="2 3" key="1">
    <citation type="submission" date="2010-10" db="EMBL/GenBank/DDBJ databases">
        <authorList>
            <consortium name="The Broad Institute Genome Sequencing Platform"/>
            <person name="Ward D."/>
            <person name="Earl A."/>
            <person name="Feldgarden M."/>
            <person name="Young S.K."/>
            <person name="Gargeya S."/>
            <person name="Zeng Q."/>
            <person name="Alvarado L."/>
            <person name="Berlin A."/>
            <person name="Bochicchio J."/>
            <person name="Chapman S.B."/>
            <person name="Chen Z."/>
            <person name="Freedman E."/>
            <person name="Gellesch M."/>
            <person name="Goldberg J."/>
            <person name="Griggs A."/>
            <person name="Gujja S."/>
            <person name="Heilman E."/>
            <person name="Heiman D."/>
            <person name="Howarth C."/>
            <person name="Mehta T."/>
            <person name="Neiman D."/>
            <person name="Pearson M."/>
            <person name="Roberts A."/>
            <person name="Saif S."/>
            <person name="Shea T."/>
            <person name="Shenoy N."/>
            <person name="Sisk P."/>
            <person name="Stolte C."/>
            <person name="Sykes S."/>
            <person name="White J."/>
            <person name="Yandava C."/>
            <person name="Allen-Vercoe E."/>
            <person name="Sibley C."/>
            <person name="Ambrose C.E."/>
            <person name="Strauss J."/>
            <person name="Daigneault M."/>
            <person name="Haas B."/>
            <person name="Nusbaum C."/>
            <person name="Birren B."/>
        </authorList>
    </citation>
    <scope>NUCLEOTIDE SEQUENCE [LARGE SCALE GENOMIC DNA]</scope>
    <source>
        <strain evidence="2 3">3_1_6</strain>
    </source>
</reference>
<dbReference type="RefSeq" id="WP_005026878.1">
    <property type="nucleotide sequence ID" value="NZ_KE150238.1"/>
</dbReference>
<evidence type="ECO:0000259" key="1">
    <source>
        <dbReference type="PROSITE" id="PS50943"/>
    </source>
</evidence>
<evidence type="ECO:0000313" key="3">
    <source>
        <dbReference type="Proteomes" id="UP000006034"/>
    </source>
</evidence>
<dbReference type="InterPro" id="IPR001387">
    <property type="entry name" value="Cro/C1-type_HTH"/>
</dbReference>
<accession>E5Y5U7</accession>
<dbReference type="InterPro" id="IPR022453">
    <property type="entry name" value="Znf_MqsA-type"/>
</dbReference>
<dbReference type="Pfam" id="PF15731">
    <property type="entry name" value="MqsA_antitoxin"/>
    <property type="match status" value="1"/>
</dbReference>
<dbReference type="SUPFAM" id="SSF47413">
    <property type="entry name" value="lambda repressor-like DNA-binding domains"/>
    <property type="match status" value="1"/>
</dbReference>
<dbReference type="OrthoDB" id="7349669at2"/>
<sequence length="131" mass="14443">MKCPECGGAELVPGVKEVPFTYKGRTIMLETHADFCPVCGEGVLSDEEADRLDGLSEVFRRKVNEELFDPAFVLSVRKKLGLDQRQAGELFGGGANAFSRYELGKAKPPQALVQLFKLLNNDPSRLNELRG</sequence>
<dbReference type="NCBIfam" id="TIGR03830">
    <property type="entry name" value="CxxCG_CxxCG_HTH"/>
    <property type="match status" value="1"/>
</dbReference>
<dbReference type="STRING" id="563192.HMPREF0179_01560"/>
<name>E5Y5U7_BILW3</name>
<proteinExistence type="predicted"/>
<dbReference type="InterPro" id="IPR010982">
    <property type="entry name" value="Lambda_DNA-bd_dom_sf"/>
</dbReference>
<dbReference type="NCBIfam" id="TIGR03831">
    <property type="entry name" value="YgiT_finger"/>
    <property type="match status" value="1"/>
</dbReference>
<evidence type="ECO:0000313" key="2">
    <source>
        <dbReference type="EMBL" id="EFV44659.1"/>
    </source>
</evidence>
<dbReference type="HOGENOM" id="CLU_115776_1_1_7"/>
<comment type="caution">
    <text evidence="2">The sequence shown here is derived from an EMBL/GenBank/DDBJ whole genome shotgun (WGS) entry which is preliminary data.</text>
</comment>
<dbReference type="Proteomes" id="UP000006034">
    <property type="component" value="Unassembled WGS sequence"/>
</dbReference>
<dbReference type="eggNOG" id="COG1396">
    <property type="taxonomic scope" value="Bacteria"/>
</dbReference>
<dbReference type="InterPro" id="IPR032758">
    <property type="entry name" value="MqsA/HigA-2"/>
</dbReference>
<dbReference type="CDD" id="cd00093">
    <property type="entry name" value="HTH_XRE"/>
    <property type="match status" value="1"/>
</dbReference>
<dbReference type="Gene3D" id="3.10.20.860">
    <property type="match status" value="1"/>
</dbReference>
<dbReference type="CDD" id="cd12870">
    <property type="entry name" value="MqsA"/>
    <property type="match status" value="1"/>
</dbReference>
<organism evidence="2 3">
    <name type="scientific">Bilophila wadsworthia (strain 3_1_6)</name>
    <dbReference type="NCBI Taxonomy" id="563192"/>
    <lineage>
        <taxon>Bacteria</taxon>
        <taxon>Pseudomonadati</taxon>
        <taxon>Thermodesulfobacteriota</taxon>
        <taxon>Desulfovibrionia</taxon>
        <taxon>Desulfovibrionales</taxon>
        <taxon>Desulfovibrionaceae</taxon>
        <taxon>Bilophila</taxon>
    </lineage>
</organism>
<dbReference type="InterPro" id="IPR022452">
    <property type="entry name" value="MqsA"/>
</dbReference>
<dbReference type="GO" id="GO:0003677">
    <property type="term" value="F:DNA binding"/>
    <property type="evidence" value="ECO:0007669"/>
    <property type="project" value="InterPro"/>
</dbReference>
<reference evidence="2 3" key="2">
    <citation type="submission" date="2013-04" db="EMBL/GenBank/DDBJ databases">
        <title>The Genome Sequence of Bilophila wadsworthia 3_1_6.</title>
        <authorList>
            <consortium name="The Broad Institute Genomics Platform"/>
            <person name="Earl A."/>
            <person name="Ward D."/>
            <person name="Feldgarden M."/>
            <person name="Gevers D."/>
            <person name="Sibley C."/>
            <person name="Strauss J."/>
            <person name="Allen-Vercoe E."/>
            <person name="Walker B."/>
            <person name="Young S."/>
            <person name="Zeng Q."/>
            <person name="Gargeya S."/>
            <person name="Fitzgerald M."/>
            <person name="Haas B."/>
            <person name="Abouelleil A."/>
            <person name="Allen A.W."/>
            <person name="Alvarado L."/>
            <person name="Arachchi H.M."/>
            <person name="Berlin A.M."/>
            <person name="Chapman S.B."/>
            <person name="Gainer-Dewar J."/>
            <person name="Goldberg J."/>
            <person name="Griggs A."/>
            <person name="Gujja S."/>
            <person name="Hansen M."/>
            <person name="Howarth C."/>
            <person name="Imamovic A."/>
            <person name="Ireland A."/>
            <person name="Larimer J."/>
            <person name="McCowan C."/>
            <person name="Murphy C."/>
            <person name="Pearson M."/>
            <person name="Poon T.W."/>
            <person name="Priest M."/>
            <person name="Roberts A."/>
            <person name="Saif S."/>
            <person name="Shea T."/>
            <person name="Sisk P."/>
            <person name="Sykes S."/>
            <person name="Wortman J."/>
            <person name="Nusbaum C."/>
            <person name="Birren B."/>
        </authorList>
    </citation>
    <scope>NUCLEOTIDE SEQUENCE [LARGE SCALE GENOMIC DNA]</scope>
    <source>
        <strain evidence="2 3">3_1_6</strain>
    </source>
</reference>
<keyword evidence="3" id="KW-1185">Reference proteome</keyword>
<dbReference type="EMBL" id="ADCP02000001">
    <property type="protein sequence ID" value="EFV44659.1"/>
    <property type="molecule type" value="Genomic_DNA"/>
</dbReference>
<protein>
    <submittedName>
        <fullName evidence="2">YgiT-type zinc finger domain-containing protein</fullName>
    </submittedName>
</protein>
<gene>
    <name evidence="2" type="ORF">HMPREF0179_01560</name>
</gene>